<keyword evidence="3" id="KW-1185">Reference proteome</keyword>
<dbReference type="EMBL" id="JAGSOG010000002">
    <property type="protein sequence ID" value="MBR7831727.1"/>
    <property type="molecule type" value="Genomic_DNA"/>
</dbReference>
<proteinExistence type="predicted"/>
<keyword evidence="2" id="KW-0456">Lyase</keyword>
<dbReference type="AlphaFoldDB" id="A0A941EJL4"/>
<dbReference type="RefSeq" id="WP_212526262.1">
    <property type="nucleotide sequence ID" value="NZ_JAGSOG010000002.1"/>
</dbReference>
<comment type="caution">
    <text evidence="2">The sequence shown here is derived from an EMBL/GenBank/DDBJ whole genome shotgun (WGS) entry which is preliminary data.</text>
</comment>
<dbReference type="GO" id="GO:0004014">
    <property type="term" value="F:adenosylmethionine decarboxylase activity"/>
    <property type="evidence" value="ECO:0007669"/>
    <property type="project" value="UniProtKB-EC"/>
</dbReference>
<dbReference type="Pfam" id="PF02675">
    <property type="entry name" value="AdoMet_dc"/>
    <property type="match status" value="1"/>
</dbReference>
<dbReference type="Proteomes" id="UP000675781">
    <property type="component" value="Unassembled WGS sequence"/>
</dbReference>
<organism evidence="2 3">
    <name type="scientific">Actinospica durhamensis</name>
    <dbReference type="NCBI Taxonomy" id="1508375"/>
    <lineage>
        <taxon>Bacteria</taxon>
        <taxon>Bacillati</taxon>
        <taxon>Actinomycetota</taxon>
        <taxon>Actinomycetes</taxon>
        <taxon>Catenulisporales</taxon>
        <taxon>Actinospicaceae</taxon>
        <taxon>Actinospica</taxon>
    </lineage>
</organism>
<evidence type="ECO:0000256" key="1">
    <source>
        <dbReference type="ARBA" id="ARBA00001928"/>
    </source>
</evidence>
<gene>
    <name evidence="2" type="ORF">KDL01_00560</name>
</gene>
<dbReference type="Gene3D" id="3.60.90.10">
    <property type="entry name" value="S-adenosylmethionine decarboxylase"/>
    <property type="match status" value="1"/>
</dbReference>
<name>A0A941EJL4_9ACTN</name>
<accession>A0A941EJL4</accession>
<protein>
    <submittedName>
        <fullName evidence="2">S-adenosylmethionine decarboxylase</fullName>
        <ecNumber evidence="2">4.1.1.50</ecNumber>
    </submittedName>
</protein>
<evidence type="ECO:0000313" key="2">
    <source>
        <dbReference type="EMBL" id="MBR7831727.1"/>
    </source>
</evidence>
<reference evidence="2" key="1">
    <citation type="submission" date="2021-04" db="EMBL/GenBank/DDBJ databases">
        <title>Genome based classification of Actinospica acidithermotolerans sp. nov., an actinobacterium isolated from an Indonesian hot spring.</title>
        <authorList>
            <person name="Kusuma A.B."/>
            <person name="Putra K.E."/>
            <person name="Nafisah S."/>
            <person name="Loh J."/>
            <person name="Nouioui I."/>
            <person name="Goodfellow M."/>
        </authorList>
    </citation>
    <scope>NUCLEOTIDE SEQUENCE</scope>
    <source>
        <strain evidence="2">CSCA 57</strain>
    </source>
</reference>
<dbReference type="EC" id="4.1.1.50" evidence="2"/>
<dbReference type="InterPro" id="IPR003826">
    <property type="entry name" value="AdoMetDC_fam_prok"/>
</dbReference>
<dbReference type="GO" id="GO:0008295">
    <property type="term" value="P:spermidine biosynthetic process"/>
    <property type="evidence" value="ECO:0007669"/>
    <property type="project" value="InterPro"/>
</dbReference>
<sequence>MEDLAPDILRQRLLIEGFFTIDVDGATITRYFEELTSALSLRVYGTPTIFAPGGEGRAENQGYDAFIPLIDSGISLYVWSAKRFLSVIIFTCKNFDAERALTFTRDFFQMTKSAEQSF</sequence>
<comment type="cofactor">
    <cofactor evidence="1">
        <name>pyruvate</name>
        <dbReference type="ChEBI" id="CHEBI:15361"/>
    </cofactor>
</comment>
<evidence type="ECO:0000313" key="3">
    <source>
        <dbReference type="Proteomes" id="UP000675781"/>
    </source>
</evidence>